<evidence type="ECO:0000259" key="3">
    <source>
        <dbReference type="Pfam" id="PF03572"/>
    </source>
</evidence>
<evidence type="ECO:0000259" key="4">
    <source>
        <dbReference type="Pfam" id="PF23658"/>
    </source>
</evidence>
<sequence length="801" mass="85868">MHLLNLSLAVGVLGVVSATPVLQDRAGHSIADYIRVASTTPAGNTTSIAEPCARVSQAQAQGINKFDVSLATKCLRSVPLDVEGNLLELQGVRTLVQFQSTLAFLEDPPEGYLYPGVDIIAGLDALEKRLHDEAYNNEYDFQLDLYSLIASAYDGHFAFRADIVNNVFGWIIGDRLELVSVSNDSVSLPEIYTYDDILTALSGNSTTRGPSAIMRIDGLDVEAYLNNVASQGNSQDPDANYNSVFPIIPLRTFNLDQGFSGRTALSIYPPASETTTVEFANGTTRQYLNYAVTPLNFTGVTDGTSFFNKFCTPNNSTSSGGDQEGQPSNNTTQVPYKPIPANVSAQLTKPAGYPQPIALLEHYGAGGFFPSQHRDLAVLTIPTFTLGAAATAFENTVRQFLATAKSANKSKLIIDLRGNPGGDIFLAFDLYKQLFPGKSPLGLTNLRASNILNDFGEAFTDYFDNYTYANSSELPIGEESFFGLFLNGRGLENATGEEFENWQSYFGPDEINGGNFTTLQQYNLSSEANTASYDVYGYSVNDTRAQPQTFASENIVMLLDGFCASTCTIFAELMKNQAGVKQVVVGGRKQTGPMQGVGGVKGANVQEGSLIYSVLTATIEVIAPEVAEELNNTYSSDIVALEHALERSPTASINLRNNIRPGDDSATPLQFVYEAADCRFFYTAAMYLQQSLVWSKAYQVTWRNGTCVAGSTGQPSSLSDAGEVDQAPPSNADNFFGANKTSVYPTGLGPAVPSSSASESSSSSSSSIAVPPPGTNSAPSSSQHVMVPLTATVLGVFWALF</sequence>
<gene>
    <name evidence="5" type="ORF">K431DRAFT_218178</name>
</gene>
<dbReference type="Pfam" id="PF23658">
    <property type="entry name" value="PDZ_CPAF_rel"/>
    <property type="match status" value="1"/>
</dbReference>
<evidence type="ECO:0000313" key="5">
    <source>
        <dbReference type="EMBL" id="KAF2724234.1"/>
    </source>
</evidence>
<feature type="signal peptide" evidence="2">
    <location>
        <begin position="1"/>
        <end position="18"/>
    </location>
</feature>
<dbReference type="SUPFAM" id="SSF52096">
    <property type="entry name" value="ClpP/crotonase"/>
    <property type="match status" value="1"/>
</dbReference>
<dbReference type="PANTHER" id="PTHR37049">
    <property type="entry name" value="PEPTIDASE S41 FAMILY PROTEIN"/>
    <property type="match status" value="1"/>
</dbReference>
<name>A0A9P4QG47_9PEZI</name>
<keyword evidence="2" id="KW-0732">Signal</keyword>
<feature type="domain" description="Tail specific protease" evidence="3">
    <location>
        <begin position="376"/>
        <end position="592"/>
    </location>
</feature>
<organism evidence="5 6">
    <name type="scientific">Polychaeton citri CBS 116435</name>
    <dbReference type="NCBI Taxonomy" id="1314669"/>
    <lineage>
        <taxon>Eukaryota</taxon>
        <taxon>Fungi</taxon>
        <taxon>Dikarya</taxon>
        <taxon>Ascomycota</taxon>
        <taxon>Pezizomycotina</taxon>
        <taxon>Dothideomycetes</taxon>
        <taxon>Dothideomycetidae</taxon>
        <taxon>Capnodiales</taxon>
        <taxon>Capnodiaceae</taxon>
        <taxon>Polychaeton</taxon>
    </lineage>
</organism>
<dbReference type="AlphaFoldDB" id="A0A9P4QG47"/>
<dbReference type="EMBL" id="MU003772">
    <property type="protein sequence ID" value="KAF2724234.1"/>
    <property type="molecule type" value="Genomic_DNA"/>
</dbReference>
<dbReference type="OrthoDB" id="27214at2759"/>
<feature type="region of interest" description="Disordered" evidence="1">
    <location>
        <begin position="750"/>
        <end position="783"/>
    </location>
</feature>
<evidence type="ECO:0000256" key="1">
    <source>
        <dbReference type="SAM" id="MobiDB-lite"/>
    </source>
</evidence>
<dbReference type="InterPro" id="IPR056186">
    <property type="entry name" value="PDZ_CPAF-rel"/>
</dbReference>
<dbReference type="Pfam" id="PF03572">
    <property type="entry name" value="Peptidase_S41"/>
    <property type="match status" value="1"/>
</dbReference>
<accession>A0A9P4QG47</accession>
<dbReference type="PANTHER" id="PTHR37049:SF4">
    <property type="entry name" value="RHODANESE DOMAIN-CONTAINING PROTEIN"/>
    <property type="match status" value="1"/>
</dbReference>
<dbReference type="Proteomes" id="UP000799441">
    <property type="component" value="Unassembled WGS sequence"/>
</dbReference>
<keyword evidence="6" id="KW-1185">Reference proteome</keyword>
<comment type="caution">
    <text evidence="5">The sequence shown here is derived from an EMBL/GenBank/DDBJ whole genome shotgun (WGS) entry which is preliminary data.</text>
</comment>
<feature type="region of interest" description="Disordered" evidence="1">
    <location>
        <begin position="711"/>
        <end position="736"/>
    </location>
</feature>
<dbReference type="InterPro" id="IPR005151">
    <property type="entry name" value="Tail-specific_protease"/>
</dbReference>
<evidence type="ECO:0000313" key="6">
    <source>
        <dbReference type="Proteomes" id="UP000799441"/>
    </source>
</evidence>
<proteinExistence type="predicted"/>
<evidence type="ECO:0000256" key="2">
    <source>
        <dbReference type="SAM" id="SignalP"/>
    </source>
</evidence>
<dbReference type="Gene3D" id="3.90.226.10">
    <property type="entry name" value="2-enoyl-CoA Hydratase, Chain A, domain 1"/>
    <property type="match status" value="1"/>
</dbReference>
<reference evidence="5" key="1">
    <citation type="journal article" date="2020" name="Stud. Mycol.">
        <title>101 Dothideomycetes genomes: a test case for predicting lifestyles and emergence of pathogens.</title>
        <authorList>
            <person name="Haridas S."/>
            <person name="Albert R."/>
            <person name="Binder M."/>
            <person name="Bloem J."/>
            <person name="Labutti K."/>
            <person name="Salamov A."/>
            <person name="Andreopoulos B."/>
            <person name="Baker S."/>
            <person name="Barry K."/>
            <person name="Bills G."/>
            <person name="Bluhm B."/>
            <person name="Cannon C."/>
            <person name="Castanera R."/>
            <person name="Culley D."/>
            <person name="Daum C."/>
            <person name="Ezra D."/>
            <person name="Gonzalez J."/>
            <person name="Henrissat B."/>
            <person name="Kuo A."/>
            <person name="Liang C."/>
            <person name="Lipzen A."/>
            <person name="Lutzoni F."/>
            <person name="Magnuson J."/>
            <person name="Mondo S."/>
            <person name="Nolan M."/>
            <person name="Ohm R."/>
            <person name="Pangilinan J."/>
            <person name="Park H.-J."/>
            <person name="Ramirez L."/>
            <person name="Alfaro M."/>
            <person name="Sun H."/>
            <person name="Tritt A."/>
            <person name="Yoshinaga Y."/>
            <person name="Zwiers L.-H."/>
            <person name="Turgeon B."/>
            <person name="Goodwin S."/>
            <person name="Spatafora J."/>
            <person name="Crous P."/>
            <person name="Grigoriev I."/>
        </authorList>
    </citation>
    <scope>NUCLEOTIDE SEQUENCE</scope>
    <source>
        <strain evidence="5">CBS 116435</strain>
    </source>
</reference>
<dbReference type="InterPro" id="IPR029045">
    <property type="entry name" value="ClpP/crotonase-like_dom_sf"/>
</dbReference>
<feature type="compositionally biased region" description="Low complexity" evidence="1">
    <location>
        <begin position="754"/>
        <end position="767"/>
    </location>
</feature>
<feature type="domain" description="CPAF-like PDZ" evidence="4">
    <location>
        <begin position="175"/>
        <end position="298"/>
    </location>
</feature>
<feature type="chain" id="PRO_5040147817" description="Tail specific protease domain-containing protein" evidence="2">
    <location>
        <begin position="19"/>
        <end position="801"/>
    </location>
</feature>
<dbReference type="GO" id="GO:0006508">
    <property type="term" value="P:proteolysis"/>
    <property type="evidence" value="ECO:0007669"/>
    <property type="project" value="InterPro"/>
</dbReference>
<dbReference type="GO" id="GO:0008236">
    <property type="term" value="F:serine-type peptidase activity"/>
    <property type="evidence" value="ECO:0007669"/>
    <property type="project" value="InterPro"/>
</dbReference>
<dbReference type="InterPro" id="IPR052766">
    <property type="entry name" value="S41A_metabolite_peptidase"/>
</dbReference>
<protein>
    <recommendedName>
        <fullName evidence="7">Tail specific protease domain-containing protein</fullName>
    </recommendedName>
</protein>
<evidence type="ECO:0008006" key="7">
    <source>
        <dbReference type="Google" id="ProtNLM"/>
    </source>
</evidence>